<dbReference type="Proteomes" id="UP000272781">
    <property type="component" value="Unassembled WGS sequence"/>
</dbReference>
<dbReference type="EMBL" id="RJVK01000001">
    <property type="protein sequence ID" value="ROR40926.1"/>
    <property type="molecule type" value="Genomic_DNA"/>
</dbReference>
<reference evidence="1 2" key="1">
    <citation type="submission" date="2018-11" db="EMBL/GenBank/DDBJ databases">
        <title>Genomic Encyclopedia of Type Strains, Phase IV (KMG-IV): sequencing the most valuable type-strain genomes for metagenomic binning, comparative biology and taxonomic classification.</title>
        <authorList>
            <person name="Goeker M."/>
        </authorList>
    </citation>
    <scope>NUCLEOTIDE SEQUENCE [LARGE SCALE GENOMIC DNA]</scope>
    <source>
        <strain evidence="1 2">DSM 27783</strain>
    </source>
</reference>
<evidence type="ECO:0000313" key="2">
    <source>
        <dbReference type="Proteomes" id="UP000272781"/>
    </source>
</evidence>
<dbReference type="AlphaFoldDB" id="A0AAJ4UYG3"/>
<gene>
    <name evidence="1" type="ORF">EDC58_0407</name>
</gene>
<name>A0AAJ4UYG3_9BACT</name>
<accession>A0AAJ4UYG3</accession>
<dbReference type="RefSeq" id="WP_170151100.1">
    <property type="nucleotide sequence ID" value="NZ_CP027432.2"/>
</dbReference>
<evidence type="ECO:0000313" key="1">
    <source>
        <dbReference type="EMBL" id="ROR40926.1"/>
    </source>
</evidence>
<sequence>MTEMKNANFKIEKSKWEAFKKIAKIKHSDSSKELRKLIDKYLEENKDLLNKLF</sequence>
<organism evidence="1 2">
    <name type="scientific">Caminibacter pacificus</name>
    <dbReference type="NCBI Taxonomy" id="1424653"/>
    <lineage>
        <taxon>Bacteria</taxon>
        <taxon>Pseudomonadati</taxon>
        <taxon>Campylobacterota</taxon>
        <taxon>Epsilonproteobacteria</taxon>
        <taxon>Nautiliales</taxon>
        <taxon>Nautiliaceae</taxon>
        <taxon>Caminibacter</taxon>
    </lineage>
</organism>
<comment type="caution">
    <text evidence="1">The sequence shown here is derived from an EMBL/GenBank/DDBJ whole genome shotgun (WGS) entry which is preliminary data.</text>
</comment>
<protein>
    <submittedName>
        <fullName evidence="1">Uncharacterized protein</fullName>
    </submittedName>
</protein>
<proteinExistence type="predicted"/>